<name>A0ABX6LM96_9BACT</name>
<dbReference type="EMBL" id="CP051204">
    <property type="protein sequence ID" value="QJB41051.1"/>
    <property type="molecule type" value="Genomic_DNA"/>
</dbReference>
<reference evidence="2" key="1">
    <citation type="submission" date="2020-04" db="EMBL/GenBank/DDBJ databases">
        <authorList>
            <person name="Kittiwongwattana C."/>
        </authorList>
    </citation>
    <scope>NUCLEOTIDE SEQUENCE [LARGE SCALE GENOMIC DNA]</scope>
    <source>
        <strain evidence="2">1303</strain>
    </source>
</reference>
<keyword evidence="2" id="KW-1185">Reference proteome</keyword>
<dbReference type="Proteomes" id="UP000503144">
    <property type="component" value="Chromosome"/>
</dbReference>
<dbReference type="RefSeq" id="WP_168861775.1">
    <property type="nucleotide sequence ID" value="NZ_CP051204.2"/>
</dbReference>
<evidence type="ECO:0000313" key="2">
    <source>
        <dbReference type="Proteomes" id="UP000503144"/>
    </source>
</evidence>
<proteinExistence type="predicted"/>
<accession>A0ABX6LM96</accession>
<protein>
    <submittedName>
        <fullName evidence="1">Uncharacterized protein</fullName>
    </submittedName>
</protein>
<reference evidence="1 2" key="2">
    <citation type="submission" date="2020-09" db="EMBL/GenBank/DDBJ databases">
        <authorList>
            <person name="Kittiwongwattana C."/>
        </authorList>
    </citation>
    <scope>NUCLEOTIDE SEQUENCE [LARGE SCALE GENOMIC DNA]</scope>
    <source>
        <strain evidence="1 2">1303</strain>
    </source>
</reference>
<gene>
    <name evidence="1" type="ORF">HF324_25690</name>
</gene>
<evidence type="ECO:0000313" key="1">
    <source>
        <dbReference type="EMBL" id="QJB41051.1"/>
    </source>
</evidence>
<organism evidence="1 2">
    <name type="scientific">Chitinophaga oryzae</name>
    <dbReference type="NCBI Taxonomy" id="2725414"/>
    <lineage>
        <taxon>Bacteria</taxon>
        <taxon>Pseudomonadati</taxon>
        <taxon>Bacteroidota</taxon>
        <taxon>Chitinophagia</taxon>
        <taxon>Chitinophagales</taxon>
        <taxon>Chitinophagaceae</taxon>
        <taxon>Chitinophaga</taxon>
    </lineage>
</organism>
<sequence>MEHLSNHFHSVFKSTAEEAGYDVYGTLTTHPVELKTFENQSHHLISVQMIKREIVDGFLNPPERKLFYIRENSGAFEIGAMKGGQFVKSELAFDNWLKDVVMMAYKEGVEKKRRME</sequence>